<accession>A0A552FZR3</accession>
<reference evidence="1 2" key="1">
    <citation type="submission" date="2019-01" db="EMBL/GenBank/DDBJ databases">
        <title>Coherence of Microcystis species and biogeography revealed through population genomics.</title>
        <authorList>
            <person name="Perez-Carrascal O.M."/>
            <person name="Terrat Y."/>
            <person name="Giani A."/>
            <person name="Fortin N."/>
            <person name="Tromas N."/>
            <person name="Shapiro B.J."/>
        </authorList>
    </citation>
    <scope>NUCLEOTIDE SEQUENCE [LARGE SCALE GENOMIC DNA]</scope>
    <source>
        <strain evidence="1">Ma_QC_Ch_20071001_S25D</strain>
    </source>
</reference>
<comment type="caution">
    <text evidence="1">The sequence shown here is derived from an EMBL/GenBank/DDBJ whole genome shotgun (WGS) entry which is preliminary data.</text>
</comment>
<evidence type="ECO:0000313" key="2">
    <source>
        <dbReference type="Proteomes" id="UP000316958"/>
    </source>
</evidence>
<organism evidence="1 2">
    <name type="scientific">Microcystis aeruginosa Ma_QC_Ch_20071001_S25D</name>
    <dbReference type="NCBI Taxonomy" id="2486250"/>
    <lineage>
        <taxon>Bacteria</taxon>
        <taxon>Bacillati</taxon>
        <taxon>Cyanobacteriota</taxon>
        <taxon>Cyanophyceae</taxon>
        <taxon>Oscillatoriophycideae</taxon>
        <taxon>Chroococcales</taxon>
        <taxon>Microcystaceae</taxon>
        <taxon>Microcystis</taxon>
    </lineage>
</organism>
<evidence type="ECO:0000313" key="1">
    <source>
        <dbReference type="EMBL" id="TRU52225.1"/>
    </source>
</evidence>
<dbReference type="EMBL" id="SFBE01000103">
    <property type="protein sequence ID" value="TRU52225.1"/>
    <property type="molecule type" value="Genomic_DNA"/>
</dbReference>
<proteinExistence type="predicted"/>
<sequence>MNLDTFNNSQKILIEDDKSLLMFENKEIILVGQFKNQIIEELEDYISDFVLDGVMLKSKSYICGQIAKLDWVYYPRDRQILNLLILGEKRWRQGKIKVYGQCDFSPILEKLAHQEYDYSQLLQILKEQGFKNFNETRQIKITLEFIPENSPLEQESESPLESICMLL</sequence>
<dbReference type="Proteomes" id="UP000316958">
    <property type="component" value="Unassembled WGS sequence"/>
</dbReference>
<gene>
    <name evidence="1" type="ORF">EWV57_05905</name>
</gene>
<protein>
    <submittedName>
        <fullName evidence="1">KGK domain protein</fullName>
    </submittedName>
</protein>
<dbReference type="AlphaFoldDB" id="A0A552FZR3"/>
<name>A0A552FZR3_MICAE</name>